<gene>
    <name evidence="2" type="ORF">ASCRUDRAFT_72911</name>
</gene>
<dbReference type="AlphaFoldDB" id="A0A1D2V8T9"/>
<protein>
    <submittedName>
        <fullName evidence="2">Uncharacterized protein</fullName>
    </submittedName>
</protein>
<reference evidence="3" key="1">
    <citation type="submission" date="2016-05" db="EMBL/GenBank/DDBJ databases">
        <title>Comparative genomics of biotechnologically important yeasts.</title>
        <authorList>
            <consortium name="DOE Joint Genome Institute"/>
            <person name="Riley R."/>
            <person name="Haridas S."/>
            <person name="Wolfe K.H."/>
            <person name="Lopes M.R."/>
            <person name="Hittinger C.T."/>
            <person name="Goker M."/>
            <person name="Salamov A."/>
            <person name="Wisecaver J."/>
            <person name="Long T.M."/>
            <person name="Aerts A.L."/>
            <person name="Barry K."/>
            <person name="Choi C."/>
            <person name="Clum A."/>
            <person name="Coughlan A.Y."/>
            <person name="Deshpande S."/>
            <person name="Douglass A.P."/>
            <person name="Hanson S.J."/>
            <person name="Klenk H.-P."/>
            <person name="Labutti K."/>
            <person name="Lapidus A."/>
            <person name="Lindquist E."/>
            <person name="Lipzen A."/>
            <person name="Meier-Kolthoff J.P."/>
            <person name="Ohm R.A."/>
            <person name="Otillar R.P."/>
            <person name="Pangilinan J."/>
            <person name="Peng Y."/>
            <person name="Rokas A."/>
            <person name="Rosa C.A."/>
            <person name="Scheuner C."/>
            <person name="Sibirny A.A."/>
            <person name="Slot J.C."/>
            <person name="Stielow J.B."/>
            <person name="Sun H."/>
            <person name="Kurtzman C.P."/>
            <person name="Blackwell M."/>
            <person name="Grigoriev I.V."/>
            <person name="Jeffries T.W."/>
        </authorList>
    </citation>
    <scope>NUCLEOTIDE SEQUENCE [LARGE SCALE GENOMIC DNA]</scope>
    <source>
        <strain evidence="3">DSM 1968</strain>
    </source>
</reference>
<accession>A0A1D2V8T9</accession>
<dbReference type="RefSeq" id="XP_020044357.1">
    <property type="nucleotide sequence ID" value="XM_020192129.1"/>
</dbReference>
<dbReference type="InParanoid" id="A0A1D2V8T9"/>
<dbReference type="GeneID" id="30965765"/>
<sequence>MTKNVFIKLKKENRGKKQMKMNEEKKMNESKFHTMPNTETYASRHDSSASFEVLFVTSGSFKTTGSLCCGLSDIGRGPCSALSQAVPSNSFYCPGERQIRPQPWMLTHL</sequence>
<dbReference type="EMBL" id="KV454495">
    <property type="protein sequence ID" value="ODV58050.1"/>
    <property type="molecule type" value="Genomic_DNA"/>
</dbReference>
<proteinExistence type="predicted"/>
<feature type="compositionally biased region" description="Basic and acidic residues" evidence="1">
    <location>
        <begin position="20"/>
        <end position="32"/>
    </location>
</feature>
<feature type="region of interest" description="Disordered" evidence="1">
    <location>
        <begin position="14"/>
        <end position="37"/>
    </location>
</feature>
<dbReference type="Proteomes" id="UP000095038">
    <property type="component" value="Unassembled WGS sequence"/>
</dbReference>
<evidence type="ECO:0000313" key="3">
    <source>
        <dbReference type="Proteomes" id="UP000095038"/>
    </source>
</evidence>
<organism evidence="2 3">
    <name type="scientific">Ascoidea rubescens DSM 1968</name>
    <dbReference type="NCBI Taxonomy" id="1344418"/>
    <lineage>
        <taxon>Eukaryota</taxon>
        <taxon>Fungi</taxon>
        <taxon>Dikarya</taxon>
        <taxon>Ascomycota</taxon>
        <taxon>Saccharomycotina</taxon>
        <taxon>Saccharomycetes</taxon>
        <taxon>Ascoideaceae</taxon>
        <taxon>Ascoidea</taxon>
    </lineage>
</organism>
<evidence type="ECO:0000256" key="1">
    <source>
        <dbReference type="SAM" id="MobiDB-lite"/>
    </source>
</evidence>
<keyword evidence="3" id="KW-1185">Reference proteome</keyword>
<evidence type="ECO:0000313" key="2">
    <source>
        <dbReference type="EMBL" id="ODV58050.1"/>
    </source>
</evidence>
<name>A0A1D2V8T9_9ASCO</name>